<accession>A0A2P6TF96</accession>
<keyword evidence="3" id="KW-0378">Hydrolase</keyword>
<sequence>MDKADEKRLDSLCEQLRFSHDGFEAEPPAKLPAACNSSSEAAVEHNMLDSLPTYPVSAQIDLSFEEAAAQQANPAACPTHPSAPLGNEPENSPVGMKDALIDPGSVLRPTARRSARLNGTAAQQISTNYPAQQFALHPEPEKPAQHVARAWPRAIATGQAASPSKRKRKRRSAADDQSANGAESDAVPG</sequence>
<evidence type="ECO:0000313" key="4">
    <source>
        <dbReference type="Proteomes" id="UP000239899"/>
    </source>
</evidence>
<keyword evidence="4" id="KW-1185">Reference proteome</keyword>
<proteinExistence type="predicted"/>
<organism evidence="3 4">
    <name type="scientific">Chlorella sorokiniana</name>
    <name type="common">Freshwater green alga</name>
    <dbReference type="NCBI Taxonomy" id="3076"/>
    <lineage>
        <taxon>Eukaryota</taxon>
        <taxon>Viridiplantae</taxon>
        <taxon>Chlorophyta</taxon>
        <taxon>core chlorophytes</taxon>
        <taxon>Trebouxiophyceae</taxon>
        <taxon>Chlorellales</taxon>
        <taxon>Chlorellaceae</taxon>
        <taxon>Chlorella clade</taxon>
        <taxon>Chlorella</taxon>
    </lineage>
</organism>
<feature type="region of interest" description="Disordered" evidence="1">
    <location>
        <begin position="137"/>
        <end position="189"/>
    </location>
</feature>
<reference evidence="3 4" key="1">
    <citation type="journal article" date="2018" name="Plant J.">
        <title>Genome sequences of Chlorella sorokiniana UTEX 1602 and Micractinium conductrix SAG 241.80: implications to maltose excretion by a green alga.</title>
        <authorList>
            <person name="Arriola M.B."/>
            <person name="Velmurugan N."/>
            <person name="Zhang Y."/>
            <person name="Plunkett M.H."/>
            <person name="Hondzo H."/>
            <person name="Barney B.M."/>
        </authorList>
    </citation>
    <scope>NUCLEOTIDE SEQUENCE [LARGE SCALE GENOMIC DNA]</scope>
    <source>
        <strain evidence="3">1602</strain>
        <strain evidence="4">UTEX 1602</strain>
    </source>
</reference>
<evidence type="ECO:0000313" key="3">
    <source>
        <dbReference type="EMBL" id="PRW32647.1"/>
    </source>
</evidence>
<reference evidence="3" key="2">
    <citation type="submission" date="2018-02" db="EMBL/GenBank/DDBJ databases">
        <authorList>
            <person name="Cohen D.B."/>
            <person name="Kent A.D."/>
        </authorList>
    </citation>
    <scope>NUCLEOTIDE SEQUENCE</scope>
    <source>
        <strain evidence="3">1602</strain>
    </source>
</reference>
<evidence type="ECO:0000313" key="2">
    <source>
        <dbReference type="EMBL" id="PRW32646.1"/>
    </source>
</evidence>
<feature type="region of interest" description="Disordered" evidence="1">
    <location>
        <begin position="69"/>
        <end position="102"/>
    </location>
</feature>
<dbReference type="GO" id="GO:0016787">
    <property type="term" value="F:hydrolase activity"/>
    <property type="evidence" value="ECO:0007669"/>
    <property type="project" value="UniProtKB-KW"/>
</dbReference>
<evidence type="ECO:0000256" key="1">
    <source>
        <dbReference type="SAM" id="MobiDB-lite"/>
    </source>
</evidence>
<comment type="caution">
    <text evidence="3">The sequence shown here is derived from an EMBL/GenBank/DDBJ whole genome shotgun (WGS) entry which is preliminary data.</text>
</comment>
<dbReference type="AlphaFoldDB" id="A0A2P6TF96"/>
<dbReference type="EMBL" id="LHPG02000019">
    <property type="protein sequence ID" value="PRW32646.1"/>
    <property type="molecule type" value="Genomic_DNA"/>
</dbReference>
<name>A0A2P6TF96_CHLSO</name>
<dbReference type="EMBL" id="LHPG02000019">
    <property type="protein sequence ID" value="PRW32647.1"/>
    <property type="molecule type" value="Genomic_DNA"/>
</dbReference>
<gene>
    <name evidence="3" type="ORF">C2E21_8360</name>
</gene>
<protein>
    <submittedName>
        <fullName evidence="2">Hydrolase isoform A</fullName>
    </submittedName>
    <submittedName>
        <fullName evidence="3">Hydrolase isoform B</fullName>
    </submittedName>
</protein>
<dbReference type="Proteomes" id="UP000239899">
    <property type="component" value="Unassembled WGS sequence"/>
</dbReference>